<evidence type="ECO:0000313" key="3">
    <source>
        <dbReference type="Proteomes" id="UP000072530"/>
    </source>
</evidence>
<dbReference type="InterPro" id="IPR000468">
    <property type="entry name" value="Barstar"/>
</dbReference>
<dbReference type="Proteomes" id="UP000072530">
    <property type="component" value="Unassembled WGS sequence"/>
</dbReference>
<gene>
    <name evidence="2" type="ORF">ERS132393_01083</name>
</gene>
<proteinExistence type="predicted"/>
<dbReference type="RefSeq" id="WP_044671234.1">
    <property type="nucleotide sequence ID" value="NZ_CEDJ01000098.1"/>
</dbReference>
<protein>
    <recommendedName>
        <fullName evidence="1">Barstar (barnase inhibitor) domain-containing protein</fullName>
    </recommendedName>
</protein>
<dbReference type="Pfam" id="PF01337">
    <property type="entry name" value="Barstar"/>
    <property type="match status" value="1"/>
</dbReference>
<dbReference type="AlphaFoldDB" id="A0A0Z8HM16"/>
<evidence type="ECO:0000313" key="2">
    <source>
        <dbReference type="EMBL" id="CYU64287.1"/>
    </source>
</evidence>
<feature type="domain" description="Barstar (barnase inhibitor)" evidence="1">
    <location>
        <begin position="24"/>
        <end position="111"/>
    </location>
</feature>
<organism evidence="2 3">
    <name type="scientific">Streptococcus suis</name>
    <dbReference type="NCBI Taxonomy" id="1307"/>
    <lineage>
        <taxon>Bacteria</taxon>
        <taxon>Bacillati</taxon>
        <taxon>Bacillota</taxon>
        <taxon>Bacilli</taxon>
        <taxon>Lactobacillales</taxon>
        <taxon>Streptococcaceae</taxon>
        <taxon>Streptococcus</taxon>
    </lineage>
</organism>
<dbReference type="EMBL" id="FIGG01000003">
    <property type="protein sequence ID" value="CYU64287.1"/>
    <property type="molecule type" value="Genomic_DNA"/>
</dbReference>
<name>A0A0Z8HM16_STRSU</name>
<sequence>MDTLKIISKNEQDELISTIPKEAKIVYLDGKVLQEKENSINCICEAFLIDRNVSNWDALNDVLGDSDCITNDVIYVFLNNYQLMFSDSPECKNIVLSILSNNVEWWSGDVEKYVVDGKKKLFNVYLVD</sequence>
<evidence type="ECO:0000259" key="1">
    <source>
        <dbReference type="Pfam" id="PF01337"/>
    </source>
</evidence>
<reference evidence="2 3" key="1">
    <citation type="submission" date="2016-02" db="EMBL/GenBank/DDBJ databases">
        <authorList>
            <consortium name="Pathogen Informatics"/>
        </authorList>
    </citation>
    <scope>NUCLEOTIDE SEQUENCE [LARGE SCALE GENOMIC DNA]</scope>
    <source>
        <strain evidence="2 3">LSS31</strain>
    </source>
</reference>
<accession>A0A0Z8HM16</accession>